<organism evidence="3 4">
    <name type="scientific">Enterococcus rotai</name>
    <dbReference type="NCBI Taxonomy" id="118060"/>
    <lineage>
        <taxon>Bacteria</taxon>
        <taxon>Bacillati</taxon>
        <taxon>Bacillota</taxon>
        <taxon>Bacilli</taxon>
        <taxon>Lactobacillales</taxon>
        <taxon>Enterococcaceae</taxon>
        <taxon>Enterococcus</taxon>
    </lineage>
</organism>
<dbReference type="RefSeq" id="WP_208929691.1">
    <property type="nucleotide sequence ID" value="NZ_CP013655.1"/>
</dbReference>
<name>A0A0U2NP04_9ENTE</name>
<dbReference type="STRING" id="118060.ATZ35_04515"/>
<accession>A0A0U2NP04</accession>
<keyword evidence="1" id="KW-0732">Signal</keyword>
<gene>
    <name evidence="3" type="ORF">ATZ35_04515</name>
</gene>
<dbReference type="InterPro" id="IPR027994">
    <property type="entry name" value="WxL_dom"/>
</dbReference>
<proteinExistence type="predicted"/>
<protein>
    <recommendedName>
        <fullName evidence="2">WxL domain-containing protein</fullName>
    </recommendedName>
</protein>
<feature type="domain" description="WxL" evidence="2">
    <location>
        <begin position="38"/>
        <end position="269"/>
    </location>
</feature>
<dbReference type="KEGG" id="erx:ATZ35_04515"/>
<evidence type="ECO:0000256" key="1">
    <source>
        <dbReference type="SAM" id="SignalP"/>
    </source>
</evidence>
<feature type="signal peptide" evidence="1">
    <location>
        <begin position="1"/>
        <end position="18"/>
    </location>
</feature>
<reference evidence="4" key="1">
    <citation type="submission" date="2015-12" db="EMBL/GenBank/DDBJ databases">
        <authorList>
            <person name="Lauer A."/>
            <person name="Humrighouse B."/>
            <person name="Loparev V."/>
            <person name="Shewmaker P.L."/>
            <person name="Whitney A.M."/>
            <person name="McLaughlin R.W."/>
        </authorList>
    </citation>
    <scope>NUCLEOTIDE SEQUENCE [LARGE SCALE GENOMIC DNA]</scope>
    <source>
        <strain evidence="4">LMG 26678</strain>
    </source>
</reference>
<keyword evidence="4" id="KW-1185">Reference proteome</keyword>
<evidence type="ECO:0000313" key="3">
    <source>
        <dbReference type="EMBL" id="ALS36450.1"/>
    </source>
</evidence>
<dbReference type="Pfam" id="PF13731">
    <property type="entry name" value="WxL"/>
    <property type="match status" value="1"/>
</dbReference>
<evidence type="ECO:0000259" key="2">
    <source>
        <dbReference type="Pfam" id="PF13731"/>
    </source>
</evidence>
<evidence type="ECO:0000313" key="4">
    <source>
        <dbReference type="Proteomes" id="UP000067523"/>
    </source>
</evidence>
<sequence>MKNKFLILILLLLNSAVLDTLIPVTVEATSQAKGEMGISFKGLVDPGYGVLDPENPVKEVEPVGDYGKTTGPLRIDYVPNINFNSNKITLDNVSYAADSVQFKGMIAPRGNFIQVSDYRGKQVGWSLQVRQEMQFTNKEDKKLQLDGATLSLDKASVNTNNGDLGQAPVVSKEVISITNIGETYTLAKAPKGTGGGTWSIILGTEEDKTIDNTSTLKPRVDENGKPIISTESEQAIYLNNAISLLVPGRSKKKPGTYTTVLTWIISELP</sequence>
<dbReference type="Proteomes" id="UP000067523">
    <property type="component" value="Chromosome"/>
</dbReference>
<dbReference type="AlphaFoldDB" id="A0A0U2NP04"/>
<dbReference type="EMBL" id="CP013655">
    <property type="protein sequence ID" value="ALS36450.1"/>
    <property type="molecule type" value="Genomic_DNA"/>
</dbReference>
<feature type="chain" id="PRO_5038827978" description="WxL domain-containing protein" evidence="1">
    <location>
        <begin position="19"/>
        <end position="269"/>
    </location>
</feature>